<dbReference type="SMART" id="SM00354">
    <property type="entry name" value="HTH_LACI"/>
    <property type="match status" value="1"/>
</dbReference>
<dbReference type="EMBL" id="AWFH01000023">
    <property type="protein sequence ID" value="KCZ60482.1"/>
    <property type="molecule type" value="Genomic_DNA"/>
</dbReference>
<dbReference type="CDD" id="cd01392">
    <property type="entry name" value="HTH_LacI"/>
    <property type="match status" value="1"/>
</dbReference>
<evidence type="ECO:0000313" key="6">
    <source>
        <dbReference type="Proteomes" id="UP000024547"/>
    </source>
</evidence>
<dbReference type="Gene3D" id="3.40.50.2300">
    <property type="match status" value="2"/>
</dbReference>
<dbReference type="InterPro" id="IPR046335">
    <property type="entry name" value="LacI/GalR-like_sensor"/>
</dbReference>
<keyword evidence="6" id="KW-1185">Reference proteome</keyword>
<keyword evidence="2" id="KW-0238">DNA-binding</keyword>
<dbReference type="CDD" id="cd01545">
    <property type="entry name" value="PBP1_SalR"/>
    <property type="match status" value="1"/>
</dbReference>
<name>A0A059DZQ1_9PROT</name>
<accession>A0A059DZQ1</accession>
<dbReference type="SUPFAM" id="SSF53822">
    <property type="entry name" value="Periplasmic binding protein-like I"/>
    <property type="match status" value="1"/>
</dbReference>
<dbReference type="PROSITE" id="PS50932">
    <property type="entry name" value="HTH_LACI_2"/>
    <property type="match status" value="1"/>
</dbReference>
<reference evidence="5 6" key="1">
    <citation type="journal article" date="2014" name="Antonie Van Leeuwenhoek">
        <title>Hyphomonas beringensis sp. nov. and Hyphomonas chukchiensis sp. nov., isolated from surface seawater of the Bering Sea and Chukchi Sea.</title>
        <authorList>
            <person name="Li C."/>
            <person name="Lai Q."/>
            <person name="Li G."/>
            <person name="Dong C."/>
            <person name="Wang J."/>
            <person name="Liao Y."/>
            <person name="Shao Z."/>
        </authorList>
    </citation>
    <scope>NUCLEOTIDE SEQUENCE [LARGE SCALE GENOMIC DNA]</scope>
    <source>
        <strain evidence="5 6">22II1-22F38</strain>
    </source>
</reference>
<keyword evidence="1" id="KW-0805">Transcription regulation</keyword>
<dbReference type="Pfam" id="PF13377">
    <property type="entry name" value="Peripla_BP_3"/>
    <property type="match status" value="1"/>
</dbReference>
<dbReference type="Gene3D" id="1.10.260.40">
    <property type="entry name" value="lambda repressor-like DNA-binding domains"/>
    <property type="match status" value="1"/>
</dbReference>
<dbReference type="OrthoDB" id="234496at2"/>
<dbReference type="InterPro" id="IPR028082">
    <property type="entry name" value="Peripla_BP_I"/>
</dbReference>
<dbReference type="InterPro" id="IPR010982">
    <property type="entry name" value="Lambda_DNA-bd_dom_sf"/>
</dbReference>
<dbReference type="PRINTS" id="PR00036">
    <property type="entry name" value="HTHLACI"/>
</dbReference>
<dbReference type="PANTHER" id="PTHR30146">
    <property type="entry name" value="LACI-RELATED TRANSCRIPTIONAL REPRESSOR"/>
    <property type="match status" value="1"/>
</dbReference>
<keyword evidence="3" id="KW-0804">Transcription</keyword>
<sequence length="347" mass="38032">MTDGLKTQRATGNVRPATIIDVAREAGVSFKTVSRVLNGETNVREETRVKVLEAVKTLNYRTNHNARNLRARHSQIICLFYANPSRNYIGEVQLGALQRCQAYGYSLITEDCSDNHASLLALRAETKLAGAILTPPLSDDDKLISELQDRGIPFVRIAPAEDVEHGQDVAIDDAAAAREMTNYLIKLGHRRIGFIKGADTHAQARRRFAGYCQALAEAGIIKVPDLIQDGDFTFDSGVLAAEKMLGQDRRPTAIFASNDDMAAGVLAVAYRKQINVPRQLSVVGFDDTPLATTISPSLTTIYQPSRELAAEAVSMLLEEASPNGDTPRHKLLDYRLMLRESTAAPKD</sequence>
<dbReference type="Proteomes" id="UP000024547">
    <property type="component" value="Unassembled WGS sequence"/>
</dbReference>
<dbReference type="PATRIC" id="fig|1280948.3.peg.2204"/>
<dbReference type="PROSITE" id="PS00356">
    <property type="entry name" value="HTH_LACI_1"/>
    <property type="match status" value="1"/>
</dbReference>
<dbReference type="STRING" id="1280948.HY36_05745"/>
<dbReference type="GO" id="GO:0000976">
    <property type="term" value="F:transcription cis-regulatory region binding"/>
    <property type="evidence" value="ECO:0007669"/>
    <property type="project" value="TreeGrafter"/>
</dbReference>
<dbReference type="RefSeq" id="WP_051602709.1">
    <property type="nucleotide sequence ID" value="NZ_AWFH01000023.1"/>
</dbReference>
<evidence type="ECO:0000313" key="5">
    <source>
        <dbReference type="EMBL" id="KCZ60482.1"/>
    </source>
</evidence>
<dbReference type="InterPro" id="IPR000843">
    <property type="entry name" value="HTH_LacI"/>
</dbReference>
<organism evidence="5 6">
    <name type="scientific">Hyphomonas atlantica</name>
    <dbReference type="NCBI Taxonomy" id="1280948"/>
    <lineage>
        <taxon>Bacteria</taxon>
        <taxon>Pseudomonadati</taxon>
        <taxon>Pseudomonadota</taxon>
        <taxon>Alphaproteobacteria</taxon>
        <taxon>Hyphomonadales</taxon>
        <taxon>Hyphomonadaceae</taxon>
        <taxon>Hyphomonas</taxon>
    </lineage>
</organism>
<evidence type="ECO:0000256" key="2">
    <source>
        <dbReference type="ARBA" id="ARBA00023125"/>
    </source>
</evidence>
<gene>
    <name evidence="5" type="ORF">HY36_05745</name>
</gene>
<evidence type="ECO:0000256" key="1">
    <source>
        <dbReference type="ARBA" id="ARBA00023015"/>
    </source>
</evidence>
<feature type="domain" description="HTH lacI-type" evidence="4">
    <location>
        <begin position="17"/>
        <end position="71"/>
    </location>
</feature>
<dbReference type="SUPFAM" id="SSF47413">
    <property type="entry name" value="lambda repressor-like DNA-binding domains"/>
    <property type="match status" value="1"/>
</dbReference>
<dbReference type="eggNOG" id="COG1609">
    <property type="taxonomic scope" value="Bacteria"/>
</dbReference>
<evidence type="ECO:0000259" key="4">
    <source>
        <dbReference type="PROSITE" id="PS50932"/>
    </source>
</evidence>
<proteinExistence type="predicted"/>
<dbReference type="GO" id="GO:0003700">
    <property type="term" value="F:DNA-binding transcription factor activity"/>
    <property type="evidence" value="ECO:0007669"/>
    <property type="project" value="TreeGrafter"/>
</dbReference>
<comment type="caution">
    <text evidence="5">The sequence shown here is derived from an EMBL/GenBank/DDBJ whole genome shotgun (WGS) entry which is preliminary data.</text>
</comment>
<dbReference type="Pfam" id="PF00356">
    <property type="entry name" value="LacI"/>
    <property type="match status" value="1"/>
</dbReference>
<evidence type="ECO:0000256" key="3">
    <source>
        <dbReference type="ARBA" id="ARBA00023163"/>
    </source>
</evidence>
<dbReference type="PANTHER" id="PTHR30146:SF153">
    <property type="entry name" value="LACTOSE OPERON REPRESSOR"/>
    <property type="match status" value="1"/>
</dbReference>
<protein>
    <recommendedName>
        <fullName evidence="4">HTH lacI-type domain-containing protein</fullName>
    </recommendedName>
</protein>
<dbReference type="AlphaFoldDB" id="A0A059DZQ1"/>